<dbReference type="InterPro" id="IPR014075">
    <property type="entry name" value="SUF_FeS_clus_asmb_SufR_cyano"/>
</dbReference>
<dbReference type="Proteomes" id="UP000707356">
    <property type="component" value="Unassembled WGS sequence"/>
</dbReference>
<dbReference type="PANTHER" id="PTHR38600">
    <property type="entry name" value="TRANSCRIPTIONAL REGULATORY PROTEIN"/>
    <property type="match status" value="1"/>
</dbReference>
<sequence>MATTHPSTKQDILNLLLKQGTATAQALAETLSISPQAIRRHLKDLQDDGLIQHEAVQAGMGRPNYFYRLSQAGRDQFPERYDAFAVSLLDTLADSIDKAQFNDILRKQWQRKALEYRERVGTGDLQQRVARLVAIRQAEGYMAEYHALEAEKPQYVITEYNCAISHIAESFPTVCGHELEMFAMALKDCKVERTHWMANGEHQCGYLVQEVLVQEVLVQEVLVQEGSEGKR</sequence>
<organism evidence="1 2">
    <name type="scientific">Pegethrix bostrychoides GSE-TBD4-15B</name>
    <dbReference type="NCBI Taxonomy" id="2839662"/>
    <lineage>
        <taxon>Bacteria</taxon>
        <taxon>Bacillati</taxon>
        <taxon>Cyanobacteriota</taxon>
        <taxon>Cyanophyceae</taxon>
        <taxon>Oculatellales</taxon>
        <taxon>Oculatellaceae</taxon>
        <taxon>Pegethrix</taxon>
    </lineage>
</organism>
<dbReference type="InterPro" id="IPR036388">
    <property type="entry name" value="WH-like_DNA-bd_sf"/>
</dbReference>
<dbReference type="InterPro" id="IPR036390">
    <property type="entry name" value="WH_DNA-bd_sf"/>
</dbReference>
<name>A0A951P752_9CYAN</name>
<dbReference type="SUPFAM" id="SSF46785">
    <property type="entry name" value="Winged helix' DNA-binding domain"/>
    <property type="match status" value="1"/>
</dbReference>
<evidence type="ECO:0000313" key="2">
    <source>
        <dbReference type="Proteomes" id="UP000707356"/>
    </source>
</evidence>
<dbReference type="Gene3D" id="1.10.10.10">
    <property type="entry name" value="Winged helix-like DNA-binding domain superfamily/Winged helix DNA-binding domain"/>
    <property type="match status" value="1"/>
</dbReference>
<reference evidence="1" key="2">
    <citation type="journal article" date="2022" name="Microbiol. Resour. Announc.">
        <title>Metagenome Sequencing to Explore Phylogenomics of Terrestrial Cyanobacteria.</title>
        <authorList>
            <person name="Ward R.D."/>
            <person name="Stajich J.E."/>
            <person name="Johansen J.R."/>
            <person name="Huntemann M."/>
            <person name="Clum A."/>
            <person name="Foster B."/>
            <person name="Foster B."/>
            <person name="Roux S."/>
            <person name="Palaniappan K."/>
            <person name="Varghese N."/>
            <person name="Mukherjee S."/>
            <person name="Reddy T.B.K."/>
            <person name="Daum C."/>
            <person name="Copeland A."/>
            <person name="Chen I.A."/>
            <person name="Ivanova N.N."/>
            <person name="Kyrpides N.C."/>
            <person name="Shapiro N."/>
            <person name="Eloe-Fadrosh E.A."/>
            <person name="Pietrasiak N."/>
        </authorList>
    </citation>
    <scope>NUCLEOTIDE SEQUENCE</scope>
    <source>
        <strain evidence="1">GSE-TBD4-15B</strain>
    </source>
</reference>
<proteinExistence type="predicted"/>
<dbReference type="InterPro" id="IPR011991">
    <property type="entry name" value="ArsR-like_HTH"/>
</dbReference>
<dbReference type="NCBIfam" id="TIGR02702">
    <property type="entry name" value="SufR_cyano"/>
    <property type="match status" value="1"/>
</dbReference>
<evidence type="ECO:0000313" key="1">
    <source>
        <dbReference type="EMBL" id="MBW4464376.1"/>
    </source>
</evidence>
<dbReference type="PANTHER" id="PTHR38600:SF2">
    <property type="entry name" value="SLL0088 PROTEIN"/>
    <property type="match status" value="1"/>
</dbReference>
<dbReference type="EMBL" id="JAHHHV010000011">
    <property type="protein sequence ID" value="MBW4464376.1"/>
    <property type="molecule type" value="Genomic_DNA"/>
</dbReference>
<accession>A0A951P752</accession>
<dbReference type="AlphaFoldDB" id="A0A951P752"/>
<dbReference type="CDD" id="cd00090">
    <property type="entry name" value="HTH_ARSR"/>
    <property type="match status" value="1"/>
</dbReference>
<comment type="caution">
    <text evidence="1">The sequence shown here is derived from an EMBL/GenBank/DDBJ whole genome shotgun (WGS) entry which is preliminary data.</text>
</comment>
<gene>
    <name evidence="1" type="primary">sufR</name>
    <name evidence="1" type="ORF">KME07_02910</name>
</gene>
<protein>
    <submittedName>
        <fullName evidence="1">Iron-sulfur cluster biosynthesis transcriptional regulator SufR</fullName>
    </submittedName>
</protein>
<dbReference type="Pfam" id="PF13412">
    <property type="entry name" value="HTH_24"/>
    <property type="match status" value="1"/>
</dbReference>
<reference evidence="1" key="1">
    <citation type="submission" date="2021-05" db="EMBL/GenBank/DDBJ databases">
        <authorList>
            <person name="Pietrasiak N."/>
            <person name="Ward R."/>
            <person name="Stajich J.E."/>
            <person name="Kurbessoian T."/>
        </authorList>
    </citation>
    <scope>NUCLEOTIDE SEQUENCE</scope>
    <source>
        <strain evidence="1">GSE-TBD4-15B</strain>
    </source>
</reference>